<reference evidence="2 3" key="1">
    <citation type="submission" date="2017-04" db="EMBL/GenBank/DDBJ databases">
        <authorList>
            <person name="Afonso C.L."/>
            <person name="Miller P.J."/>
            <person name="Scott M.A."/>
            <person name="Spackman E."/>
            <person name="Goraichik I."/>
            <person name="Dimitrov K.M."/>
            <person name="Suarez D.L."/>
            <person name="Swayne D.E."/>
        </authorList>
    </citation>
    <scope>NUCLEOTIDE SEQUENCE [LARGE SCALE GENOMIC DNA]</scope>
    <source>
        <strain evidence="2 3">DSM 11270</strain>
    </source>
</reference>
<evidence type="ECO:0000259" key="1">
    <source>
        <dbReference type="Pfam" id="PF05239"/>
    </source>
</evidence>
<accession>A0A1W1VMF4</accession>
<dbReference type="STRING" id="656914.SAMN00017405_0223"/>
<dbReference type="AlphaFoldDB" id="A0A1W1VMF4"/>
<protein>
    <submittedName>
        <fullName evidence="2">Sporulation protein, YlmC/YmxH family</fullName>
    </submittedName>
</protein>
<dbReference type="NCBIfam" id="TIGR02888">
    <property type="entry name" value="spore_YlmC_YmxH"/>
    <property type="match status" value="1"/>
</dbReference>
<dbReference type="EMBL" id="FWWT01000022">
    <property type="protein sequence ID" value="SMB94506.1"/>
    <property type="molecule type" value="Genomic_DNA"/>
</dbReference>
<dbReference type="InterPro" id="IPR011033">
    <property type="entry name" value="PRC_barrel-like_sf"/>
</dbReference>
<organism evidence="2 3">
    <name type="scientific">Desulfonispora thiosulfatigenes DSM 11270</name>
    <dbReference type="NCBI Taxonomy" id="656914"/>
    <lineage>
        <taxon>Bacteria</taxon>
        <taxon>Bacillati</taxon>
        <taxon>Bacillota</taxon>
        <taxon>Clostridia</taxon>
        <taxon>Eubacteriales</taxon>
        <taxon>Peptococcaceae</taxon>
        <taxon>Desulfonispora</taxon>
    </lineage>
</organism>
<dbReference type="OrthoDB" id="6024937at2"/>
<name>A0A1W1VMF4_DESTI</name>
<proteinExistence type="predicted"/>
<evidence type="ECO:0000313" key="2">
    <source>
        <dbReference type="EMBL" id="SMB94506.1"/>
    </source>
</evidence>
<dbReference type="InterPro" id="IPR027275">
    <property type="entry name" value="PRC-brl_dom"/>
</dbReference>
<keyword evidence="3" id="KW-1185">Reference proteome</keyword>
<feature type="domain" description="PRC-barrel" evidence="1">
    <location>
        <begin position="2"/>
        <end position="78"/>
    </location>
</feature>
<dbReference type="PANTHER" id="PTHR40061">
    <property type="entry name" value="SPORULATION PROTEIN YLMC-RELATED"/>
    <property type="match status" value="1"/>
</dbReference>
<dbReference type="InterPro" id="IPR014238">
    <property type="entry name" value="Spore_YlmC/YmxH"/>
</dbReference>
<dbReference type="Proteomes" id="UP000192731">
    <property type="component" value="Unassembled WGS sequence"/>
</dbReference>
<evidence type="ECO:0000313" key="3">
    <source>
        <dbReference type="Proteomes" id="UP000192731"/>
    </source>
</evidence>
<dbReference type="SUPFAM" id="SSF50346">
    <property type="entry name" value="PRC-barrel domain"/>
    <property type="match status" value="1"/>
</dbReference>
<sequence>MKLSELVGKQIVNIFDGARLGTIGESDLIIHTESGEIDSIIVPNRENIFSMWLDKSNLTIPWQSVKKIGREVIIVELDRSHSSSRDYSM</sequence>
<dbReference type="Gene3D" id="2.30.30.240">
    <property type="entry name" value="PRC-barrel domain"/>
    <property type="match status" value="1"/>
</dbReference>
<dbReference type="Pfam" id="PF05239">
    <property type="entry name" value="PRC"/>
    <property type="match status" value="1"/>
</dbReference>
<gene>
    <name evidence="2" type="ORF">SAMN00017405_0223</name>
</gene>
<dbReference type="RefSeq" id="WP_084054041.1">
    <property type="nucleotide sequence ID" value="NZ_FWWT01000022.1"/>
</dbReference>
<dbReference type="PANTHER" id="PTHR40061:SF1">
    <property type="entry name" value="SPORULATION PROTEIN YLMC-RELATED"/>
    <property type="match status" value="1"/>
</dbReference>